<evidence type="ECO:0000256" key="1">
    <source>
        <dbReference type="SAM" id="Coils"/>
    </source>
</evidence>
<comment type="caution">
    <text evidence="2">The sequence shown here is derived from an EMBL/GenBank/DDBJ whole genome shotgun (WGS) entry which is preliminary data.</text>
</comment>
<dbReference type="OrthoDB" id="1706352at2"/>
<organism evidence="2 3">
    <name type="scientific">Senegalia massiliensis</name>
    <dbReference type="NCBI Taxonomy" id="1720316"/>
    <lineage>
        <taxon>Bacteria</taxon>
        <taxon>Bacillati</taxon>
        <taxon>Bacillota</taxon>
        <taxon>Clostridia</taxon>
        <taxon>Eubacteriales</taxon>
        <taxon>Clostridiaceae</taxon>
        <taxon>Senegalia</taxon>
    </lineage>
</organism>
<sequence length="436" mass="51967">MSLLKNSSYLLTDSFGNIYNLLYKDEDINFITYDKILSKNKKEVLVKNCNEHFYSFIDRKNNINIVYQENNNNNIYFSTYLSGNWNHKTIVEDSNKIYEPQMIKLYDNIHIFYFQKSVQKNYYEFMHVVVYNDNVVKNKLFTIETNGILNPYNITLYNRGVIISYMNFKDYYHNIELRYFNLEKNQLGDEIVINEEKYEKYYLDILGIDNSKLLMSYSAKQDENFKIICDYISLDNEKSKVESRAVLSNLSNCMYPTIILEGENIWVCWYEFKSIMSSVKRKDNKKFEGPYLWNDSKGKDLLRYGYSSNSKNNIYKLNYSFGTIPPEISFIGFGKLENVEEVPLKKNSKGGDIIETNNNDYIKPKKNYSYDYDDLEDLKIEIEENKKLITKILQSTIKENNEYEKLNKRISELEDRIKDIEDFLSRRRRGSIFSSR</sequence>
<dbReference type="RefSeq" id="WP_160197279.1">
    <property type="nucleotide sequence ID" value="NZ_QXXA01000007.1"/>
</dbReference>
<dbReference type="Proteomes" id="UP000467132">
    <property type="component" value="Unassembled WGS sequence"/>
</dbReference>
<proteinExistence type="predicted"/>
<keyword evidence="1" id="KW-0175">Coiled coil</keyword>
<feature type="coiled-coil region" evidence="1">
    <location>
        <begin position="396"/>
        <end position="423"/>
    </location>
</feature>
<reference evidence="2 3" key="1">
    <citation type="submission" date="2018-08" db="EMBL/GenBank/DDBJ databases">
        <title>Murine metabolic-syndrome-specific gut microbial biobank.</title>
        <authorList>
            <person name="Liu C."/>
        </authorList>
    </citation>
    <scope>NUCLEOTIDE SEQUENCE [LARGE SCALE GENOMIC DNA]</scope>
    <source>
        <strain evidence="2 3">583</strain>
    </source>
</reference>
<dbReference type="AlphaFoldDB" id="A0A845QXD4"/>
<evidence type="ECO:0000313" key="3">
    <source>
        <dbReference type="Proteomes" id="UP000467132"/>
    </source>
</evidence>
<gene>
    <name evidence="2" type="ORF">D3Z33_08035</name>
</gene>
<evidence type="ECO:0000313" key="2">
    <source>
        <dbReference type="EMBL" id="NBI06810.1"/>
    </source>
</evidence>
<protein>
    <submittedName>
        <fullName evidence="2">Uncharacterized protein</fullName>
    </submittedName>
</protein>
<keyword evidence="3" id="KW-1185">Reference proteome</keyword>
<accession>A0A845QXD4</accession>
<dbReference type="EMBL" id="QXXA01000007">
    <property type="protein sequence ID" value="NBI06810.1"/>
    <property type="molecule type" value="Genomic_DNA"/>
</dbReference>
<name>A0A845QXD4_9CLOT</name>